<gene>
    <name evidence="1" type="ORF">HNR15_002494</name>
</gene>
<sequence length="514" mass="54745">MSWVPGRGRPVAMPYDRTPLRGRSVDPQARIAWLLRLSRLATVPGPAGKFLEMLRAQGCHLGPSTLCRYETGAERVPLSVVRAYEAALSLPAGHLVGVICGIDRMFGPAIAPEAHAPMSRVQLGAALGDWETRVPAGAMLGTDWMQVADVITRPTGPVLPPSVLNSWVDQLLSEAMRSVHHASTTRLHTVGSLLADGDASRILLDSVERVSSEQGARGSARVVAVLGTSADPAVLRWLVGLFERSEGEQQWGAAYGLLNSICRGTLPGDLVPDLSRAIIHAASDGMDRGRPAFMLAQRLSATLTQQVVARLGRYPAPTAAGARVQSPAALSSYRLAALRESGLDDPMLDRLLREALSPDFVERQEHSLLMLAASPYRDVLADVAVQQMVDPAEPYAAQAAAHVLTYLARPGQQQQLVELMVTSGERFALLQALAHAGCVPDEVDLAGLADDPVLAPAAVFAAGMSNHPDLQWFRTNPSIAGSEVQYMAEWWGRTGPAITDVTPTPGSGHLGLAG</sequence>
<protein>
    <submittedName>
        <fullName evidence="1">Uncharacterized protein</fullName>
    </submittedName>
</protein>
<keyword evidence="2" id="KW-1185">Reference proteome</keyword>
<proteinExistence type="predicted"/>
<dbReference type="Proteomes" id="UP000571817">
    <property type="component" value="Unassembled WGS sequence"/>
</dbReference>
<accession>A0A853DLD3</accession>
<reference evidence="1 2" key="1">
    <citation type="submission" date="2020-07" db="EMBL/GenBank/DDBJ databases">
        <title>Sequencing the genomes of 1000 actinobacteria strains.</title>
        <authorList>
            <person name="Klenk H.-P."/>
        </authorList>
    </citation>
    <scope>NUCLEOTIDE SEQUENCE [LARGE SCALE GENOMIC DNA]</scope>
    <source>
        <strain evidence="1 2">DSM 29531</strain>
    </source>
</reference>
<organism evidence="1 2">
    <name type="scientific">Allobranchiibius huperziae</name>
    <dbReference type="NCBI Taxonomy" id="1874116"/>
    <lineage>
        <taxon>Bacteria</taxon>
        <taxon>Bacillati</taxon>
        <taxon>Actinomycetota</taxon>
        <taxon>Actinomycetes</taxon>
        <taxon>Micrococcales</taxon>
        <taxon>Dermacoccaceae</taxon>
        <taxon>Allobranchiibius</taxon>
    </lineage>
</organism>
<evidence type="ECO:0000313" key="1">
    <source>
        <dbReference type="EMBL" id="NYJ75531.1"/>
    </source>
</evidence>
<name>A0A853DLD3_9MICO</name>
<dbReference type="EMBL" id="JACCFW010000001">
    <property type="protein sequence ID" value="NYJ75531.1"/>
    <property type="molecule type" value="Genomic_DNA"/>
</dbReference>
<dbReference type="RefSeq" id="WP_179482285.1">
    <property type="nucleotide sequence ID" value="NZ_JACCFW010000001.1"/>
</dbReference>
<evidence type="ECO:0000313" key="2">
    <source>
        <dbReference type="Proteomes" id="UP000571817"/>
    </source>
</evidence>
<comment type="caution">
    <text evidence="1">The sequence shown here is derived from an EMBL/GenBank/DDBJ whole genome shotgun (WGS) entry which is preliminary data.</text>
</comment>
<dbReference type="AlphaFoldDB" id="A0A853DLD3"/>